<dbReference type="Proteomes" id="UP001589834">
    <property type="component" value="Unassembled WGS sequence"/>
</dbReference>
<name>A0ABV6PQX8_9BURK</name>
<dbReference type="PANTHER" id="PTHR36932:SF1">
    <property type="entry name" value="CAPSULAR POLYSACCHARIDE BIOSYNTHESIS PROTEIN"/>
    <property type="match status" value="1"/>
</dbReference>
<dbReference type="InterPro" id="IPR000873">
    <property type="entry name" value="AMP-dep_synth/lig_dom"/>
</dbReference>
<evidence type="ECO:0000313" key="3">
    <source>
        <dbReference type="Proteomes" id="UP001589834"/>
    </source>
</evidence>
<dbReference type="InterPro" id="IPR053158">
    <property type="entry name" value="CapK_Type1_Caps_Biosynth"/>
</dbReference>
<sequence length="471" mass="51343">MTTAHAPVFDALHLQSAAQDVMLATHAPAWLIRQRQQTRVQQLLQAARGSALYRERMDGDTPALERMAPVRRAELMARFDDWVTDPALRLDELRAFTLDASRAGQPWLGRYVVWESSGTSGMPGIFVQDARAMAVYDAIEATRHRPPARATPLPFDPFGALQLLGAADRHALVTATGGHFASVVSFERLRAINPWVAASSRSFCVMQPVDELVAQLNHFQPTVLATYPTAAALLADEAEAGRLRIRPRCVMMGGETLSHAVRERVARVFGASVRASYGTSEFLPIAWECAHGHLHVNADWVLLEPVDDCHQPVPAGERSHTVLLTNLANRVQPLIRYDLGDRITWHGEGCACGSHLPVIEVEGRSDDVMRVPARRAGEQVSLLPLALCTVLEEEGGVFDFQLRQQGPNTLVLRLPGSDAAAAAAVERCRLALQDFAQRQGAEPIRVLGELGCAVPRGRSGKACRVALDAAA</sequence>
<gene>
    <name evidence="2" type="ORF">ACFFGG_05300</name>
</gene>
<accession>A0ABV6PQX8</accession>
<dbReference type="Gene3D" id="3.40.50.12780">
    <property type="entry name" value="N-terminal domain of ligase-like"/>
    <property type="match status" value="1"/>
</dbReference>
<dbReference type="PANTHER" id="PTHR36932">
    <property type="entry name" value="CAPSULAR POLYSACCHARIDE BIOSYNTHESIS PROTEIN"/>
    <property type="match status" value="1"/>
</dbReference>
<comment type="caution">
    <text evidence="2">The sequence shown here is derived from an EMBL/GenBank/DDBJ whole genome shotgun (WGS) entry which is preliminary data.</text>
</comment>
<reference evidence="2 3" key="1">
    <citation type="submission" date="2024-09" db="EMBL/GenBank/DDBJ databases">
        <authorList>
            <person name="Sun Q."/>
            <person name="Mori K."/>
        </authorList>
    </citation>
    <scope>NUCLEOTIDE SEQUENCE [LARGE SCALE GENOMIC DNA]</scope>
    <source>
        <strain evidence="2 3">NCAIM B.02336</strain>
    </source>
</reference>
<protein>
    <submittedName>
        <fullName evidence="2">AMP-binding protein</fullName>
    </submittedName>
</protein>
<organism evidence="2 3">
    <name type="scientific">Ottowia pentelensis</name>
    <dbReference type="NCBI Taxonomy" id="511108"/>
    <lineage>
        <taxon>Bacteria</taxon>
        <taxon>Pseudomonadati</taxon>
        <taxon>Pseudomonadota</taxon>
        <taxon>Betaproteobacteria</taxon>
        <taxon>Burkholderiales</taxon>
        <taxon>Comamonadaceae</taxon>
        <taxon>Ottowia</taxon>
    </lineage>
</organism>
<dbReference type="EMBL" id="JBHLTN010000007">
    <property type="protein sequence ID" value="MFC0591969.1"/>
    <property type="molecule type" value="Genomic_DNA"/>
</dbReference>
<evidence type="ECO:0000313" key="2">
    <source>
        <dbReference type="EMBL" id="MFC0591969.1"/>
    </source>
</evidence>
<dbReference type="Pfam" id="PF00501">
    <property type="entry name" value="AMP-binding"/>
    <property type="match status" value="1"/>
</dbReference>
<keyword evidence="3" id="KW-1185">Reference proteome</keyword>
<dbReference type="RefSeq" id="WP_377480635.1">
    <property type="nucleotide sequence ID" value="NZ_JBHLTN010000007.1"/>
</dbReference>
<proteinExistence type="predicted"/>
<feature type="domain" description="AMP-dependent synthetase/ligase" evidence="1">
    <location>
        <begin position="204"/>
        <end position="293"/>
    </location>
</feature>
<dbReference type="InterPro" id="IPR042099">
    <property type="entry name" value="ANL_N_sf"/>
</dbReference>
<evidence type="ECO:0000259" key="1">
    <source>
        <dbReference type="Pfam" id="PF00501"/>
    </source>
</evidence>
<dbReference type="SUPFAM" id="SSF56801">
    <property type="entry name" value="Acetyl-CoA synthetase-like"/>
    <property type="match status" value="1"/>
</dbReference>